<dbReference type="RefSeq" id="WP_184652689.1">
    <property type="nucleotide sequence ID" value="NZ_JACHFR010000002.1"/>
</dbReference>
<feature type="signal peptide" evidence="2">
    <location>
        <begin position="1"/>
        <end position="22"/>
    </location>
</feature>
<accession>A0A840SH95</accession>
<evidence type="ECO:0000313" key="4">
    <source>
        <dbReference type="EMBL" id="QOS40839.1"/>
    </source>
</evidence>
<reference evidence="4 6" key="1">
    <citation type="submission" date="2018-08" db="EMBL/GenBank/DDBJ databases">
        <title>The first complete genome of Treponema rectale (CHPAT), a commensal spirochete of the bovine rectum.</title>
        <authorList>
            <person name="Staton G.J."/>
            <person name="Clegg S.R."/>
            <person name="Carter S.D."/>
            <person name="Radford A.D."/>
            <person name="Darby A."/>
            <person name="Hall N."/>
            <person name="Birtles R.J."/>
            <person name="Evans N.J."/>
        </authorList>
    </citation>
    <scope>NUCLEOTIDE SEQUENCE [LARGE SCALE GENOMIC DNA]</scope>
    <source>
        <strain evidence="4 6">CHPA</strain>
    </source>
</reference>
<evidence type="ECO:0000256" key="1">
    <source>
        <dbReference type="SAM" id="MobiDB-lite"/>
    </source>
</evidence>
<name>A0A840SH95_9SPIR</name>
<dbReference type="Proteomes" id="UP000578697">
    <property type="component" value="Unassembled WGS sequence"/>
</dbReference>
<proteinExistence type="predicted"/>
<dbReference type="Proteomes" id="UP000593591">
    <property type="component" value="Chromosome"/>
</dbReference>
<sequence length="159" mass="17481">MKKLILTVILFSITGLLFSQTAADTAVQKENGQQPSVTVTVPASPVQNRSSKKTETPEDDQQNFTFSTTQTMSLMNSSSKTYFSIPADSEEAAILEITPVNETLFKLVIAVPVKNSTFHNFVIYVKKGEILGIKSKGAVFIGSVENFDYNSFTILGKRF</sequence>
<evidence type="ECO:0000313" key="3">
    <source>
        <dbReference type="EMBL" id="MBB5219276.1"/>
    </source>
</evidence>
<dbReference type="EMBL" id="JACHFR010000002">
    <property type="protein sequence ID" value="MBB5219276.1"/>
    <property type="molecule type" value="Genomic_DNA"/>
</dbReference>
<protein>
    <submittedName>
        <fullName evidence="3">Uncharacterized protein</fullName>
    </submittedName>
</protein>
<feature type="chain" id="PRO_5036240834" evidence="2">
    <location>
        <begin position="23"/>
        <end position="159"/>
    </location>
</feature>
<evidence type="ECO:0000256" key="2">
    <source>
        <dbReference type="SAM" id="SignalP"/>
    </source>
</evidence>
<evidence type="ECO:0000313" key="5">
    <source>
        <dbReference type="Proteomes" id="UP000578697"/>
    </source>
</evidence>
<evidence type="ECO:0000313" key="6">
    <source>
        <dbReference type="Proteomes" id="UP000593591"/>
    </source>
</evidence>
<dbReference type="EMBL" id="CP031517">
    <property type="protein sequence ID" value="QOS40839.1"/>
    <property type="molecule type" value="Genomic_DNA"/>
</dbReference>
<dbReference type="KEGG" id="trc:DYE49_10400"/>
<dbReference type="AlphaFoldDB" id="A0A840SH95"/>
<reference evidence="3 5" key="2">
    <citation type="submission" date="2020-08" db="EMBL/GenBank/DDBJ databases">
        <title>Genomic Encyclopedia of Type Strains, Phase IV (KMG-IV): sequencing the most valuable type-strain genomes for metagenomic binning, comparative biology and taxonomic classification.</title>
        <authorList>
            <person name="Goeker M."/>
        </authorList>
    </citation>
    <scope>NUCLEOTIDE SEQUENCE [LARGE SCALE GENOMIC DNA]</scope>
    <source>
        <strain evidence="3 5">DSM 103679</strain>
    </source>
</reference>
<feature type="region of interest" description="Disordered" evidence="1">
    <location>
        <begin position="30"/>
        <end position="60"/>
    </location>
</feature>
<keyword evidence="5" id="KW-1185">Reference proteome</keyword>
<keyword evidence="2" id="KW-0732">Signal</keyword>
<feature type="compositionally biased region" description="Low complexity" evidence="1">
    <location>
        <begin position="35"/>
        <end position="46"/>
    </location>
</feature>
<organism evidence="3 5">
    <name type="scientific">Treponema rectale</name>
    <dbReference type="NCBI Taxonomy" id="744512"/>
    <lineage>
        <taxon>Bacteria</taxon>
        <taxon>Pseudomonadati</taxon>
        <taxon>Spirochaetota</taxon>
        <taxon>Spirochaetia</taxon>
        <taxon>Spirochaetales</taxon>
        <taxon>Treponemataceae</taxon>
        <taxon>Treponema</taxon>
    </lineage>
</organism>
<gene>
    <name evidence="4" type="ORF">DYE49_10400</name>
    <name evidence="3" type="ORF">HNP77_001645</name>
</gene>